<dbReference type="Proteomes" id="UP000262583">
    <property type="component" value="Chromosome"/>
</dbReference>
<proteinExistence type="predicted"/>
<dbReference type="CDD" id="cd01949">
    <property type="entry name" value="GGDEF"/>
    <property type="match status" value="1"/>
</dbReference>
<dbReference type="SUPFAM" id="SSF55073">
    <property type="entry name" value="Nucleotide cyclase"/>
    <property type="match status" value="1"/>
</dbReference>
<dbReference type="InterPro" id="IPR000253">
    <property type="entry name" value="FHA_dom"/>
</dbReference>
<dbReference type="Pfam" id="PF00990">
    <property type="entry name" value="GGDEF"/>
    <property type="match status" value="1"/>
</dbReference>
<dbReference type="InterPro" id="IPR043128">
    <property type="entry name" value="Rev_trsase/Diguanyl_cyclase"/>
</dbReference>
<evidence type="ECO:0000313" key="3">
    <source>
        <dbReference type="EMBL" id="AXA37445.1"/>
    </source>
</evidence>
<dbReference type="Gene3D" id="3.30.70.270">
    <property type="match status" value="1"/>
</dbReference>
<dbReference type="SUPFAM" id="SSF49879">
    <property type="entry name" value="SMAD/FHA domain"/>
    <property type="match status" value="1"/>
</dbReference>
<dbReference type="InterPro" id="IPR050469">
    <property type="entry name" value="Diguanylate_Cyclase"/>
</dbReference>
<dbReference type="AlphaFoldDB" id="A0A2Z4YAP2"/>
<dbReference type="EMBL" id="CP030759">
    <property type="protein sequence ID" value="AXA37445.1"/>
    <property type="molecule type" value="Genomic_DNA"/>
</dbReference>
<feature type="domain" description="GGDEF" evidence="2">
    <location>
        <begin position="135"/>
        <end position="267"/>
    </location>
</feature>
<dbReference type="InterPro" id="IPR000160">
    <property type="entry name" value="GGDEF_dom"/>
</dbReference>
<dbReference type="PROSITE" id="PS50006">
    <property type="entry name" value="FHA_DOMAIN"/>
    <property type="match status" value="1"/>
</dbReference>
<reference evidence="3 4" key="1">
    <citation type="submission" date="2018-05" db="EMBL/GenBank/DDBJ databases">
        <title>A metagenomic window into the 2 km-deep terrestrial subsurface aquifer revealed taxonomically and functionally diverse microbial community comprising novel uncultured bacterial lineages.</title>
        <authorList>
            <person name="Kadnikov V.V."/>
            <person name="Mardanov A.V."/>
            <person name="Beletsky A.V."/>
            <person name="Banks D."/>
            <person name="Pimenov N.V."/>
            <person name="Frank Y.A."/>
            <person name="Karnachuk O.V."/>
            <person name="Ravin N.V."/>
        </authorList>
    </citation>
    <scope>NUCLEOTIDE SEQUENCE [LARGE SCALE GENOMIC DNA]</scope>
    <source>
        <strain evidence="3">BY</strain>
    </source>
</reference>
<dbReference type="Pfam" id="PF00498">
    <property type="entry name" value="FHA"/>
    <property type="match status" value="1"/>
</dbReference>
<organism evidence="3 4">
    <name type="scientific">Sumerlaea chitinivorans</name>
    <dbReference type="NCBI Taxonomy" id="2250252"/>
    <lineage>
        <taxon>Bacteria</taxon>
        <taxon>Candidatus Sumerlaeota</taxon>
        <taxon>Candidatus Sumerlaeia</taxon>
        <taxon>Candidatus Sumerlaeales</taxon>
        <taxon>Candidatus Sumerlaeaceae</taxon>
        <taxon>Candidatus Sumerlaea</taxon>
    </lineage>
</organism>
<dbReference type="NCBIfam" id="TIGR00254">
    <property type="entry name" value="GGDEF"/>
    <property type="match status" value="1"/>
</dbReference>
<dbReference type="GO" id="GO:0043709">
    <property type="term" value="P:cell adhesion involved in single-species biofilm formation"/>
    <property type="evidence" value="ECO:0007669"/>
    <property type="project" value="TreeGrafter"/>
</dbReference>
<dbReference type="KEGG" id="schv:BRCON_2703"/>
<gene>
    <name evidence="3" type="ORF">BRCON_2703</name>
</gene>
<sequence length="289" mass="32782">MRYTLKAKEQIIGRSRDAEIHLDDELVSRQHARIIWHNFETPQVPPYCTIEDLGSRNGTELNGAPLLAPTQLRERDRILVGTTLLGFFLRDATEAELERSLYDLATKDALTGLDNRHQFNAMLVHHVERARRYERPLALLVIDADRFKRINDEFGHDVGDRALVQLARVISTSCRSSEICARWGGEEFAVLCPETTAEGAITLAERIRQRVQIFPLEHDDRLIPLSVSIGGAMLQAEDNADTLFRRADQSLLRAKEIGRNRTVFENKPVGLDHTATFTGRLPKENPPNE</sequence>
<evidence type="ECO:0000259" key="1">
    <source>
        <dbReference type="PROSITE" id="PS50006"/>
    </source>
</evidence>
<dbReference type="Gene3D" id="2.60.200.20">
    <property type="match status" value="1"/>
</dbReference>
<feature type="domain" description="FHA" evidence="1">
    <location>
        <begin position="10"/>
        <end position="66"/>
    </location>
</feature>
<protein>
    <submittedName>
        <fullName evidence="3">GGDEF/PAS/PAC-domain containing protein</fullName>
    </submittedName>
</protein>
<dbReference type="PROSITE" id="PS50887">
    <property type="entry name" value="GGDEF"/>
    <property type="match status" value="1"/>
</dbReference>
<evidence type="ECO:0000259" key="2">
    <source>
        <dbReference type="PROSITE" id="PS50887"/>
    </source>
</evidence>
<evidence type="ECO:0000313" key="4">
    <source>
        <dbReference type="Proteomes" id="UP000262583"/>
    </source>
</evidence>
<dbReference type="GO" id="GO:0005886">
    <property type="term" value="C:plasma membrane"/>
    <property type="evidence" value="ECO:0007669"/>
    <property type="project" value="TreeGrafter"/>
</dbReference>
<dbReference type="PANTHER" id="PTHR45138:SF9">
    <property type="entry name" value="DIGUANYLATE CYCLASE DGCM-RELATED"/>
    <property type="match status" value="1"/>
</dbReference>
<dbReference type="InterPro" id="IPR008984">
    <property type="entry name" value="SMAD_FHA_dom_sf"/>
</dbReference>
<dbReference type="SMART" id="SM00267">
    <property type="entry name" value="GGDEF"/>
    <property type="match status" value="1"/>
</dbReference>
<dbReference type="GO" id="GO:1902201">
    <property type="term" value="P:negative regulation of bacterial-type flagellum-dependent cell motility"/>
    <property type="evidence" value="ECO:0007669"/>
    <property type="project" value="TreeGrafter"/>
</dbReference>
<dbReference type="GO" id="GO:0052621">
    <property type="term" value="F:diguanylate cyclase activity"/>
    <property type="evidence" value="ECO:0007669"/>
    <property type="project" value="TreeGrafter"/>
</dbReference>
<dbReference type="SMART" id="SM00240">
    <property type="entry name" value="FHA"/>
    <property type="match status" value="1"/>
</dbReference>
<dbReference type="InterPro" id="IPR029787">
    <property type="entry name" value="Nucleotide_cyclase"/>
</dbReference>
<dbReference type="CDD" id="cd00060">
    <property type="entry name" value="FHA"/>
    <property type="match status" value="1"/>
</dbReference>
<dbReference type="FunFam" id="3.30.70.270:FF:000001">
    <property type="entry name" value="Diguanylate cyclase domain protein"/>
    <property type="match status" value="1"/>
</dbReference>
<accession>A0A2Z4YAP2</accession>
<dbReference type="PANTHER" id="PTHR45138">
    <property type="entry name" value="REGULATORY COMPONENTS OF SENSORY TRANSDUCTION SYSTEM"/>
    <property type="match status" value="1"/>
</dbReference>
<name>A0A2Z4YAP2_SUMC1</name>